<gene>
    <name evidence="2" type="ORF">LCGC14_3126930</name>
</gene>
<dbReference type="Pfam" id="PF04285">
    <property type="entry name" value="DUF444"/>
    <property type="match status" value="1"/>
</dbReference>
<dbReference type="EMBL" id="LAZR01068115">
    <property type="protein sequence ID" value="KKK50248.1"/>
    <property type="molecule type" value="Genomic_DNA"/>
</dbReference>
<feature type="region of interest" description="Disordered" evidence="1">
    <location>
        <begin position="70"/>
        <end position="111"/>
    </location>
</feature>
<evidence type="ECO:0008006" key="3">
    <source>
        <dbReference type="Google" id="ProtNLM"/>
    </source>
</evidence>
<feature type="region of interest" description="Disordered" evidence="1">
    <location>
        <begin position="1"/>
        <end position="47"/>
    </location>
</feature>
<dbReference type="PANTHER" id="PTHR30510:SF2">
    <property type="entry name" value="UPF0229 PROTEIN YEAH"/>
    <property type="match status" value="1"/>
</dbReference>
<reference evidence="2" key="1">
    <citation type="journal article" date="2015" name="Nature">
        <title>Complex archaea that bridge the gap between prokaryotes and eukaryotes.</title>
        <authorList>
            <person name="Spang A."/>
            <person name="Saw J.H."/>
            <person name="Jorgensen S.L."/>
            <person name="Zaremba-Niedzwiedzka K."/>
            <person name="Martijn J."/>
            <person name="Lind A.E."/>
            <person name="van Eijk R."/>
            <person name="Schleper C."/>
            <person name="Guy L."/>
            <person name="Ettema T.J."/>
        </authorList>
    </citation>
    <scope>NUCLEOTIDE SEQUENCE</scope>
</reference>
<name>A0A0F8W0V5_9ZZZZ</name>
<dbReference type="InterPro" id="IPR006698">
    <property type="entry name" value="UPF0229"/>
</dbReference>
<dbReference type="AlphaFoldDB" id="A0A0F8W0V5"/>
<feature type="non-terminal residue" evidence="2">
    <location>
        <position position="174"/>
    </location>
</feature>
<sequence>MSSHHIIDRRKNQRGKSSGNRRRFLRRVRSHVKKAQQEAIRKGDIKSITSDKNHKVRIPIKDLQERHIIHGSGGNSEHVYPGNDKYITGDRERRPKNGGFGGGASDTGKGEDEFEFDLTKDEYLDLFFEDLELPDMVKENIKVTDTFKWNRAGYIKDGTPVKLSIIRSMRQAKG</sequence>
<accession>A0A0F8W0V5</accession>
<organism evidence="2">
    <name type="scientific">marine sediment metagenome</name>
    <dbReference type="NCBI Taxonomy" id="412755"/>
    <lineage>
        <taxon>unclassified sequences</taxon>
        <taxon>metagenomes</taxon>
        <taxon>ecological metagenomes</taxon>
    </lineage>
</organism>
<protein>
    <recommendedName>
        <fullName evidence="3">DUF444 family protein</fullName>
    </recommendedName>
</protein>
<evidence type="ECO:0000256" key="1">
    <source>
        <dbReference type="SAM" id="MobiDB-lite"/>
    </source>
</evidence>
<dbReference type="PANTHER" id="PTHR30510">
    <property type="entry name" value="UPF0229 PROTEIN YEAH"/>
    <property type="match status" value="1"/>
</dbReference>
<proteinExistence type="predicted"/>
<comment type="caution">
    <text evidence="2">The sequence shown here is derived from an EMBL/GenBank/DDBJ whole genome shotgun (WGS) entry which is preliminary data.</text>
</comment>
<feature type="compositionally biased region" description="Basic and acidic residues" evidence="1">
    <location>
        <begin position="1"/>
        <end position="10"/>
    </location>
</feature>
<feature type="compositionally biased region" description="Basic and acidic residues" evidence="1">
    <location>
        <begin position="35"/>
        <end position="47"/>
    </location>
</feature>
<evidence type="ECO:0000313" key="2">
    <source>
        <dbReference type="EMBL" id="KKK50248.1"/>
    </source>
</evidence>
<feature type="compositionally biased region" description="Basic residues" evidence="1">
    <location>
        <begin position="11"/>
        <end position="34"/>
    </location>
</feature>